<dbReference type="PhylomeDB" id="E9GUQ5"/>
<keyword evidence="2" id="KW-1185">Reference proteome</keyword>
<protein>
    <submittedName>
        <fullName evidence="1">Uncharacterized protein</fullName>
    </submittedName>
</protein>
<gene>
    <name evidence="1" type="ORF">DAPPUDRAFT_321964</name>
</gene>
<dbReference type="Proteomes" id="UP000000305">
    <property type="component" value="Unassembled WGS sequence"/>
</dbReference>
<dbReference type="KEGG" id="dpx:DAPPUDRAFT_321964"/>
<reference evidence="1 2" key="1">
    <citation type="journal article" date="2011" name="Science">
        <title>The ecoresponsive genome of Daphnia pulex.</title>
        <authorList>
            <person name="Colbourne J.K."/>
            <person name="Pfrender M.E."/>
            <person name="Gilbert D."/>
            <person name="Thomas W.K."/>
            <person name="Tucker A."/>
            <person name="Oakley T.H."/>
            <person name="Tokishita S."/>
            <person name="Aerts A."/>
            <person name="Arnold G.J."/>
            <person name="Basu M.K."/>
            <person name="Bauer D.J."/>
            <person name="Caceres C.E."/>
            <person name="Carmel L."/>
            <person name="Casola C."/>
            <person name="Choi J.H."/>
            <person name="Detter J.C."/>
            <person name="Dong Q."/>
            <person name="Dusheyko S."/>
            <person name="Eads B.D."/>
            <person name="Frohlich T."/>
            <person name="Geiler-Samerotte K.A."/>
            <person name="Gerlach D."/>
            <person name="Hatcher P."/>
            <person name="Jogdeo S."/>
            <person name="Krijgsveld J."/>
            <person name="Kriventseva E.V."/>
            <person name="Kultz D."/>
            <person name="Laforsch C."/>
            <person name="Lindquist E."/>
            <person name="Lopez J."/>
            <person name="Manak J.R."/>
            <person name="Muller J."/>
            <person name="Pangilinan J."/>
            <person name="Patwardhan R.P."/>
            <person name="Pitluck S."/>
            <person name="Pritham E.J."/>
            <person name="Rechtsteiner A."/>
            <person name="Rho M."/>
            <person name="Rogozin I.B."/>
            <person name="Sakarya O."/>
            <person name="Salamov A."/>
            <person name="Schaack S."/>
            <person name="Shapiro H."/>
            <person name="Shiga Y."/>
            <person name="Skalitzky C."/>
            <person name="Smith Z."/>
            <person name="Souvorov A."/>
            <person name="Sung W."/>
            <person name="Tang Z."/>
            <person name="Tsuchiya D."/>
            <person name="Tu H."/>
            <person name="Vos H."/>
            <person name="Wang M."/>
            <person name="Wolf Y.I."/>
            <person name="Yamagata H."/>
            <person name="Yamada T."/>
            <person name="Ye Y."/>
            <person name="Shaw J.R."/>
            <person name="Andrews J."/>
            <person name="Crease T.J."/>
            <person name="Tang H."/>
            <person name="Lucas S.M."/>
            <person name="Robertson H.M."/>
            <person name="Bork P."/>
            <person name="Koonin E.V."/>
            <person name="Zdobnov E.M."/>
            <person name="Grigoriev I.V."/>
            <person name="Lynch M."/>
            <person name="Boore J.L."/>
        </authorList>
    </citation>
    <scope>NUCLEOTIDE SEQUENCE [LARGE SCALE GENOMIC DNA]</scope>
</reference>
<proteinExistence type="predicted"/>
<dbReference type="EMBL" id="GL732566">
    <property type="protein sequence ID" value="EFX76899.1"/>
    <property type="molecule type" value="Genomic_DNA"/>
</dbReference>
<name>E9GUQ5_DAPPU</name>
<dbReference type="PANTHER" id="PTHR33194">
    <property type="entry name" value="ZINC KNUCKLE DOMAINCONTAINING PROTEIN"/>
    <property type="match status" value="1"/>
</dbReference>
<dbReference type="HOGENOM" id="CLU_984363_0_0_1"/>
<accession>E9GUQ5</accession>
<evidence type="ECO:0000313" key="2">
    <source>
        <dbReference type="Proteomes" id="UP000000305"/>
    </source>
</evidence>
<sequence>MEGCQVLFSDNDVDIPVLRILKAFHIEDHVPVRSRPPIHGDVNVPRHRVRDPPIFRSDPQEDAVDWLFRFEEISRYNGWSPIQKLNNFVEWSGTNVLLAVGKRDNVEGTVETDILIENLKIYVTGLVFGINRYQLMFGNNSLRQLKNININYEEKQALFELGNIDCDLVPKLSYFIFCKASYQIPPKSIIYVKIGGVTQMEDGRFCYFTGSSPAAVQLTNFSDSPQWIPEGVALMKILEAEEFSEDSLLAVKTTEDLDFTKSINQELSIPDQEQFQHLLRADT</sequence>
<dbReference type="PANTHER" id="PTHR33194:SF4">
    <property type="entry name" value="CCHC-TYPE DOMAIN-CONTAINING PROTEIN"/>
    <property type="match status" value="1"/>
</dbReference>
<organism evidence="1 2">
    <name type="scientific">Daphnia pulex</name>
    <name type="common">Water flea</name>
    <dbReference type="NCBI Taxonomy" id="6669"/>
    <lineage>
        <taxon>Eukaryota</taxon>
        <taxon>Metazoa</taxon>
        <taxon>Ecdysozoa</taxon>
        <taxon>Arthropoda</taxon>
        <taxon>Crustacea</taxon>
        <taxon>Branchiopoda</taxon>
        <taxon>Diplostraca</taxon>
        <taxon>Cladocera</taxon>
        <taxon>Anomopoda</taxon>
        <taxon>Daphniidae</taxon>
        <taxon>Daphnia</taxon>
    </lineage>
</organism>
<dbReference type="AlphaFoldDB" id="E9GUQ5"/>
<evidence type="ECO:0000313" key="1">
    <source>
        <dbReference type="EMBL" id="EFX76899.1"/>
    </source>
</evidence>
<dbReference type="InParanoid" id="E9GUQ5"/>